<dbReference type="EMBL" id="CP013290">
    <property type="protein sequence ID" value="APH01183.1"/>
    <property type="molecule type" value="Genomic_DNA"/>
</dbReference>
<dbReference type="KEGG" id="jte:ASJ30_06195"/>
<proteinExistence type="predicted"/>
<gene>
    <name evidence="2" type="ORF">ASJ30_06195</name>
</gene>
<accession>A0A1L3MFK8</accession>
<organism evidence="2 3">
    <name type="scientific">Janibacter indicus</name>
    <dbReference type="NCBI Taxonomy" id="857417"/>
    <lineage>
        <taxon>Bacteria</taxon>
        <taxon>Bacillati</taxon>
        <taxon>Actinomycetota</taxon>
        <taxon>Actinomycetes</taxon>
        <taxon>Micrococcales</taxon>
        <taxon>Intrasporangiaceae</taxon>
        <taxon>Janibacter</taxon>
    </lineage>
</organism>
<evidence type="ECO:0000256" key="1">
    <source>
        <dbReference type="SAM" id="Coils"/>
    </source>
</evidence>
<feature type="coiled-coil region" evidence="1">
    <location>
        <begin position="348"/>
        <end position="382"/>
    </location>
</feature>
<dbReference type="Proteomes" id="UP000182938">
    <property type="component" value="Chromosome"/>
</dbReference>
<sequence length="443" mass="47133">MERDTSKSDGSAAPVWTLTTQDASDALAIPVSDRLTPERLSELRSAMATFSATPLVTLEAHPLPRGRRSTGLPLDAASPLARELTGLVKAQADRVPEVAKVAESGETLYRMVVPAKVAGQMGTGLVRSMTPKSAAKPGIYDNLVNVATGKTVSKATFVPVAGATGAGATAGTATGTAVGTVAAGSAITVAAPLVLMAVAVGMSAHAEQERQRAIEQITELLEKLHDAELDRERNSLDACQDAIEKATAMLLDRGRVGASLGLDSASYAISTAIKTAARRTHKWEDALRAFDDGRPEVDELESAFPGISSGAGEFRAHLELAALAIALKRRVVILQGVEAGQGAEDNPFENFMRSLKDDQRRIDELEERIRTVLLRLSSLELRSPSRLLDRLMTRKQVDDLLEASYRLRSLAEGIHMSSGPTDVVIEVEQHKDGSLHVLPARGA</sequence>
<name>A0A1L3MFK8_9MICO</name>
<dbReference type="AlphaFoldDB" id="A0A1L3MFK8"/>
<protein>
    <submittedName>
        <fullName evidence="2">Uncharacterized protein</fullName>
    </submittedName>
</protein>
<reference evidence="2 3" key="1">
    <citation type="submission" date="2015-11" db="EMBL/GenBank/DDBJ databases">
        <authorList>
            <person name="Zhang Y."/>
            <person name="Guo Z."/>
        </authorList>
    </citation>
    <scope>NUCLEOTIDE SEQUENCE [LARGE SCALE GENOMIC DNA]</scope>
    <source>
        <strain evidence="2 3">YFY001</strain>
    </source>
</reference>
<evidence type="ECO:0000313" key="2">
    <source>
        <dbReference type="EMBL" id="APH01183.1"/>
    </source>
</evidence>
<evidence type="ECO:0000313" key="3">
    <source>
        <dbReference type="Proteomes" id="UP000182938"/>
    </source>
</evidence>
<feature type="coiled-coil region" evidence="1">
    <location>
        <begin position="203"/>
        <end position="249"/>
    </location>
</feature>
<keyword evidence="1" id="KW-0175">Coiled coil</keyword>
<keyword evidence="3" id="KW-1185">Reference proteome</keyword>